<dbReference type="PRINTS" id="PR00038">
    <property type="entry name" value="HTHLUXR"/>
</dbReference>
<comment type="caution">
    <text evidence="6">The sequence shown here is derived from an EMBL/GenBank/DDBJ whole genome shotgun (WGS) entry which is preliminary data.</text>
</comment>
<reference evidence="7" key="1">
    <citation type="journal article" date="2019" name="Int. J. Syst. Evol. Microbiol.">
        <title>The Global Catalogue of Microorganisms (GCM) 10K type strain sequencing project: providing services to taxonomists for standard genome sequencing and annotation.</title>
        <authorList>
            <consortium name="The Broad Institute Genomics Platform"/>
            <consortium name="The Broad Institute Genome Sequencing Center for Infectious Disease"/>
            <person name="Wu L."/>
            <person name="Ma J."/>
        </authorList>
    </citation>
    <scope>NUCLEOTIDE SEQUENCE [LARGE SCALE GENOMIC DNA]</scope>
    <source>
        <strain evidence="7">CECT 8570</strain>
    </source>
</reference>
<dbReference type="CDD" id="cd17535">
    <property type="entry name" value="REC_NarL-like"/>
    <property type="match status" value="1"/>
</dbReference>
<keyword evidence="2" id="KW-0238">DNA-binding</keyword>
<dbReference type="CDD" id="cd06170">
    <property type="entry name" value="LuxR_C_like"/>
    <property type="match status" value="1"/>
</dbReference>
<keyword evidence="7" id="KW-1185">Reference proteome</keyword>
<dbReference type="PANTHER" id="PTHR45566">
    <property type="entry name" value="HTH-TYPE TRANSCRIPTIONAL REGULATOR YHJB-RELATED"/>
    <property type="match status" value="1"/>
</dbReference>
<feature type="domain" description="Response regulatory" evidence="5">
    <location>
        <begin position="2"/>
        <end position="119"/>
    </location>
</feature>
<dbReference type="PROSITE" id="PS50043">
    <property type="entry name" value="HTH_LUXR_2"/>
    <property type="match status" value="1"/>
</dbReference>
<dbReference type="InterPro" id="IPR000792">
    <property type="entry name" value="Tscrpt_reg_LuxR_C"/>
</dbReference>
<evidence type="ECO:0000256" key="2">
    <source>
        <dbReference type="ARBA" id="ARBA00023125"/>
    </source>
</evidence>
<gene>
    <name evidence="6" type="ORF">ACFOX3_06850</name>
</gene>
<dbReference type="EMBL" id="JBHSCX010000005">
    <property type="protein sequence ID" value="MFC4362010.1"/>
    <property type="molecule type" value="Genomic_DNA"/>
</dbReference>
<protein>
    <submittedName>
        <fullName evidence="6">Response regulator</fullName>
    </submittedName>
</protein>
<feature type="modified residue" description="4-aspartylphosphate" evidence="3">
    <location>
        <position position="54"/>
    </location>
</feature>
<dbReference type="SUPFAM" id="SSF46894">
    <property type="entry name" value="C-terminal effector domain of the bipartite response regulators"/>
    <property type="match status" value="1"/>
</dbReference>
<dbReference type="Pfam" id="PF00196">
    <property type="entry name" value="GerE"/>
    <property type="match status" value="1"/>
</dbReference>
<organism evidence="6 7">
    <name type="scientific">Simiduia curdlanivorans</name>
    <dbReference type="NCBI Taxonomy" id="1492769"/>
    <lineage>
        <taxon>Bacteria</taxon>
        <taxon>Pseudomonadati</taxon>
        <taxon>Pseudomonadota</taxon>
        <taxon>Gammaproteobacteria</taxon>
        <taxon>Cellvibrionales</taxon>
        <taxon>Cellvibrionaceae</taxon>
        <taxon>Simiduia</taxon>
    </lineage>
</organism>
<dbReference type="InterPro" id="IPR001789">
    <property type="entry name" value="Sig_transdc_resp-reg_receiver"/>
</dbReference>
<name>A0ABV8V439_9GAMM</name>
<dbReference type="PANTHER" id="PTHR45566:SF1">
    <property type="entry name" value="HTH-TYPE TRANSCRIPTIONAL REGULATOR YHJB-RELATED"/>
    <property type="match status" value="1"/>
</dbReference>
<evidence type="ECO:0000313" key="7">
    <source>
        <dbReference type="Proteomes" id="UP001595840"/>
    </source>
</evidence>
<evidence type="ECO:0000313" key="6">
    <source>
        <dbReference type="EMBL" id="MFC4362010.1"/>
    </source>
</evidence>
<dbReference type="PROSITE" id="PS50110">
    <property type="entry name" value="RESPONSE_REGULATORY"/>
    <property type="match status" value="1"/>
</dbReference>
<dbReference type="Proteomes" id="UP001595840">
    <property type="component" value="Unassembled WGS sequence"/>
</dbReference>
<feature type="domain" description="HTH luxR-type" evidence="4">
    <location>
        <begin position="149"/>
        <end position="215"/>
    </location>
</feature>
<dbReference type="InterPro" id="IPR051015">
    <property type="entry name" value="EvgA-like"/>
</dbReference>
<accession>A0ABV8V439</accession>
<dbReference type="SMART" id="SM00448">
    <property type="entry name" value="REC"/>
    <property type="match status" value="1"/>
</dbReference>
<dbReference type="Pfam" id="PF00072">
    <property type="entry name" value="Response_reg"/>
    <property type="match status" value="1"/>
</dbReference>
<proteinExistence type="predicted"/>
<sequence>MDILIIDDHALFRDGLGVLLRQLEPNAKVTEADSGAQALEHIEAGAEFDIVLLDYHLPDQDGLSILVDLKMEAPELPVILLSAEEDPNLVRKALQQGASGFITKTSPTKVMLSAVKLVLSGGVYVPPLMLGAVANVAPPAAQSGSSGTRLSHGEMKITGRQQDVLVEMGKGLSNKEIAKVLDMSPSTVKVHVAAILKELDVKNRTQAVSKALDIGWIKA</sequence>
<evidence type="ECO:0000256" key="3">
    <source>
        <dbReference type="PROSITE-ProRule" id="PRU00169"/>
    </source>
</evidence>
<dbReference type="InterPro" id="IPR011006">
    <property type="entry name" value="CheY-like_superfamily"/>
</dbReference>
<evidence type="ECO:0000256" key="1">
    <source>
        <dbReference type="ARBA" id="ARBA00022553"/>
    </source>
</evidence>
<evidence type="ECO:0000259" key="5">
    <source>
        <dbReference type="PROSITE" id="PS50110"/>
    </source>
</evidence>
<evidence type="ECO:0000259" key="4">
    <source>
        <dbReference type="PROSITE" id="PS50043"/>
    </source>
</evidence>
<dbReference type="InterPro" id="IPR016032">
    <property type="entry name" value="Sig_transdc_resp-reg_C-effctor"/>
</dbReference>
<dbReference type="SUPFAM" id="SSF52172">
    <property type="entry name" value="CheY-like"/>
    <property type="match status" value="1"/>
</dbReference>
<dbReference type="RefSeq" id="WP_290259214.1">
    <property type="nucleotide sequence ID" value="NZ_JAUFQG010000004.1"/>
</dbReference>
<dbReference type="Gene3D" id="3.40.50.2300">
    <property type="match status" value="1"/>
</dbReference>
<dbReference type="InterPro" id="IPR058245">
    <property type="entry name" value="NreC/VraR/RcsB-like_REC"/>
</dbReference>
<dbReference type="SMART" id="SM00421">
    <property type="entry name" value="HTH_LUXR"/>
    <property type="match status" value="1"/>
</dbReference>
<keyword evidence="1 3" id="KW-0597">Phosphoprotein</keyword>